<protein>
    <submittedName>
        <fullName evidence="2">Uncharacterized protein</fullName>
    </submittedName>
</protein>
<comment type="caution">
    <text evidence="2">The sequence shown here is derived from an EMBL/GenBank/DDBJ whole genome shotgun (WGS) entry which is preliminary data.</text>
</comment>
<dbReference type="EMBL" id="JAWDGP010000422">
    <property type="protein sequence ID" value="KAK3800730.1"/>
    <property type="molecule type" value="Genomic_DNA"/>
</dbReference>
<accession>A0AAE1EBN5</accession>
<reference evidence="2" key="1">
    <citation type="journal article" date="2023" name="G3 (Bethesda)">
        <title>A reference genome for the long-term kleptoplast-retaining sea slug Elysia crispata morphotype clarki.</title>
        <authorList>
            <person name="Eastman K.E."/>
            <person name="Pendleton A.L."/>
            <person name="Shaikh M.A."/>
            <person name="Suttiyut T."/>
            <person name="Ogas R."/>
            <person name="Tomko P."/>
            <person name="Gavelis G."/>
            <person name="Widhalm J.R."/>
            <person name="Wisecaver J.H."/>
        </authorList>
    </citation>
    <scope>NUCLEOTIDE SEQUENCE</scope>
    <source>
        <strain evidence="2">ECLA1</strain>
    </source>
</reference>
<keyword evidence="3" id="KW-1185">Reference proteome</keyword>
<organism evidence="2 3">
    <name type="scientific">Elysia crispata</name>
    <name type="common">lettuce slug</name>
    <dbReference type="NCBI Taxonomy" id="231223"/>
    <lineage>
        <taxon>Eukaryota</taxon>
        <taxon>Metazoa</taxon>
        <taxon>Spiralia</taxon>
        <taxon>Lophotrochozoa</taxon>
        <taxon>Mollusca</taxon>
        <taxon>Gastropoda</taxon>
        <taxon>Heterobranchia</taxon>
        <taxon>Euthyneura</taxon>
        <taxon>Panpulmonata</taxon>
        <taxon>Sacoglossa</taxon>
        <taxon>Placobranchoidea</taxon>
        <taxon>Plakobranchidae</taxon>
        <taxon>Elysia</taxon>
    </lineage>
</organism>
<dbReference type="Proteomes" id="UP001283361">
    <property type="component" value="Unassembled WGS sequence"/>
</dbReference>
<evidence type="ECO:0000313" key="3">
    <source>
        <dbReference type="Proteomes" id="UP001283361"/>
    </source>
</evidence>
<name>A0AAE1EBN5_9GAST</name>
<feature type="region of interest" description="Disordered" evidence="1">
    <location>
        <begin position="17"/>
        <end position="56"/>
    </location>
</feature>
<sequence>MVMEHVPLMASSLLTIGHAEHAEEPPSAVSAQDGKNEMANGLLLPHNENGPSPGPPKICDFLEGGIGLLGGVLDDQLKDILE</sequence>
<proteinExistence type="predicted"/>
<evidence type="ECO:0000256" key="1">
    <source>
        <dbReference type="SAM" id="MobiDB-lite"/>
    </source>
</evidence>
<gene>
    <name evidence="2" type="ORF">RRG08_003135</name>
</gene>
<evidence type="ECO:0000313" key="2">
    <source>
        <dbReference type="EMBL" id="KAK3800730.1"/>
    </source>
</evidence>
<dbReference type="AlphaFoldDB" id="A0AAE1EBN5"/>